<gene>
    <name evidence="1" type="ORF">G9444_3470</name>
</gene>
<dbReference type="Proteomes" id="UP000502345">
    <property type="component" value="Chromosome"/>
</dbReference>
<name>A0A6G9CUZ5_RHOER</name>
<proteinExistence type="predicted"/>
<dbReference type="EMBL" id="CP050124">
    <property type="protein sequence ID" value="QIP40714.1"/>
    <property type="molecule type" value="Genomic_DNA"/>
</dbReference>
<evidence type="ECO:0000313" key="2">
    <source>
        <dbReference type="Proteomes" id="UP000502345"/>
    </source>
</evidence>
<dbReference type="AlphaFoldDB" id="A0A6G9CUZ5"/>
<organism evidence="1 2">
    <name type="scientific">Rhodococcus erythropolis</name>
    <name type="common">Arthrobacter picolinophilus</name>
    <dbReference type="NCBI Taxonomy" id="1833"/>
    <lineage>
        <taxon>Bacteria</taxon>
        <taxon>Bacillati</taxon>
        <taxon>Actinomycetota</taxon>
        <taxon>Actinomycetes</taxon>
        <taxon>Mycobacteriales</taxon>
        <taxon>Nocardiaceae</taxon>
        <taxon>Rhodococcus</taxon>
        <taxon>Rhodococcus erythropolis group</taxon>
    </lineage>
</organism>
<evidence type="ECO:0000313" key="1">
    <source>
        <dbReference type="EMBL" id="QIP40714.1"/>
    </source>
</evidence>
<dbReference type="InterPro" id="IPR036866">
    <property type="entry name" value="RibonucZ/Hydroxyglut_hydro"/>
</dbReference>
<dbReference type="SUPFAM" id="SSF56281">
    <property type="entry name" value="Metallo-hydrolase/oxidoreductase"/>
    <property type="match status" value="1"/>
</dbReference>
<accession>A0A6G9CUZ5</accession>
<sequence>MENKLFGRYDDATVVYPGHGKDTTLGAERPHLAEWRERGW</sequence>
<protein>
    <recommendedName>
        <fullName evidence="3">Hydrolase</fullName>
    </recommendedName>
</protein>
<reference evidence="1 2" key="1">
    <citation type="submission" date="2020-03" db="EMBL/GenBank/DDBJ databases">
        <title>Screen low temperature-resistant strains for efficient degradation of petroleum hydrocarbons under the low temperature.</title>
        <authorList>
            <person name="Wang Y."/>
            <person name="Chen J."/>
        </authorList>
    </citation>
    <scope>NUCLEOTIDE SEQUENCE [LARGE SCALE GENOMIC DNA]</scope>
    <source>
        <strain evidence="1 2">KB1</strain>
    </source>
</reference>
<evidence type="ECO:0008006" key="3">
    <source>
        <dbReference type="Google" id="ProtNLM"/>
    </source>
</evidence>